<evidence type="ECO:0000313" key="1">
    <source>
        <dbReference type="EMBL" id="KAK9736550.1"/>
    </source>
</evidence>
<dbReference type="AlphaFoldDB" id="A0AAW1LJI3"/>
<name>A0AAW1LJI3_POPJA</name>
<reference evidence="1 2" key="1">
    <citation type="journal article" date="2024" name="BMC Genomics">
        <title>De novo assembly and annotation of Popillia japonica's genome with initial clues to its potential as an invasive pest.</title>
        <authorList>
            <person name="Cucini C."/>
            <person name="Boschi S."/>
            <person name="Funari R."/>
            <person name="Cardaioli E."/>
            <person name="Iannotti N."/>
            <person name="Marturano G."/>
            <person name="Paoli F."/>
            <person name="Bruttini M."/>
            <person name="Carapelli A."/>
            <person name="Frati F."/>
            <person name="Nardi F."/>
        </authorList>
    </citation>
    <scope>NUCLEOTIDE SEQUENCE [LARGE SCALE GENOMIC DNA]</scope>
    <source>
        <strain evidence="1">DMR45628</strain>
    </source>
</reference>
<accession>A0AAW1LJI3</accession>
<evidence type="ECO:0000313" key="2">
    <source>
        <dbReference type="Proteomes" id="UP001458880"/>
    </source>
</evidence>
<organism evidence="1 2">
    <name type="scientific">Popillia japonica</name>
    <name type="common">Japanese beetle</name>
    <dbReference type="NCBI Taxonomy" id="7064"/>
    <lineage>
        <taxon>Eukaryota</taxon>
        <taxon>Metazoa</taxon>
        <taxon>Ecdysozoa</taxon>
        <taxon>Arthropoda</taxon>
        <taxon>Hexapoda</taxon>
        <taxon>Insecta</taxon>
        <taxon>Pterygota</taxon>
        <taxon>Neoptera</taxon>
        <taxon>Endopterygota</taxon>
        <taxon>Coleoptera</taxon>
        <taxon>Polyphaga</taxon>
        <taxon>Scarabaeiformia</taxon>
        <taxon>Scarabaeidae</taxon>
        <taxon>Rutelinae</taxon>
        <taxon>Popillia</taxon>
    </lineage>
</organism>
<keyword evidence="2" id="KW-1185">Reference proteome</keyword>
<dbReference type="EMBL" id="JASPKY010000112">
    <property type="protein sequence ID" value="KAK9736550.1"/>
    <property type="molecule type" value="Genomic_DNA"/>
</dbReference>
<gene>
    <name evidence="1" type="ORF">QE152_g12379</name>
</gene>
<protein>
    <submittedName>
        <fullName evidence="1">Uncharacterized protein</fullName>
    </submittedName>
</protein>
<sequence length="84" mass="9546">MLTNEASLSYDFILTIKIVLPSEDKSVAVENYLLGVTILQIQFYLKLQIVLPSEDKSVAVENYLEIYQNNQVLKIAQSTKEIPI</sequence>
<comment type="caution">
    <text evidence="1">The sequence shown here is derived from an EMBL/GenBank/DDBJ whole genome shotgun (WGS) entry which is preliminary data.</text>
</comment>
<dbReference type="Proteomes" id="UP001458880">
    <property type="component" value="Unassembled WGS sequence"/>
</dbReference>
<proteinExistence type="predicted"/>